<gene>
    <name evidence="2" type="ORF">C1SCF055_LOCUS6589</name>
</gene>
<evidence type="ECO:0000313" key="2">
    <source>
        <dbReference type="EMBL" id="CAI3978543.1"/>
    </source>
</evidence>
<feature type="region of interest" description="Disordered" evidence="1">
    <location>
        <begin position="35"/>
        <end position="67"/>
    </location>
</feature>
<keyword evidence="5" id="KW-1185">Reference proteome</keyword>
<comment type="caution">
    <text evidence="2">The sequence shown here is derived from an EMBL/GenBank/DDBJ whole genome shotgun (WGS) entry which is preliminary data.</text>
</comment>
<name>A0A9P1FJK9_9DINO</name>
<protein>
    <submittedName>
        <fullName evidence="4">DUF3638 domain-containing protein</fullName>
    </submittedName>
</protein>
<sequence length="252" mass="28053">MRVFKIRPVWTSPPCSFARALELGTACSIDAKPSATRERCSSGSTTGAGLSPLTAKSESGKGDAHRLAPTEAQALGVSKDAVQAWLPELHAWLLLKPAHPALDAPTAEATRVARQAEKRAEKKRLEEEKQAEARPALGRRKKLSCRECSQPADAAPRQAKRKSQAEKNKARNKRRRELRQEARQSQDPEARGKIGRARDPTPRRRKRQVRLARVAALEKDRKRKTQSSADEEVDAELAVPGLAIERWKERDK</sequence>
<proteinExistence type="predicted"/>
<feature type="region of interest" description="Disordered" evidence="1">
    <location>
        <begin position="107"/>
        <end position="210"/>
    </location>
</feature>
<feature type="region of interest" description="Disordered" evidence="1">
    <location>
        <begin position="215"/>
        <end position="234"/>
    </location>
</feature>
<dbReference type="Proteomes" id="UP001152797">
    <property type="component" value="Unassembled WGS sequence"/>
</dbReference>
<dbReference type="AlphaFoldDB" id="A0A9P1FJK9"/>
<feature type="compositionally biased region" description="Basic and acidic residues" evidence="1">
    <location>
        <begin position="178"/>
        <end position="202"/>
    </location>
</feature>
<organism evidence="2">
    <name type="scientific">Cladocopium goreaui</name>
    <dbReference type="NCBI Taxonomy" id="2562237"/>
    <lineage>
        <taxon>Eukaryota</taxon>
        <taxon>Sar</taxon>
        <taxon>Alveolata</taxon>
        <taxon>Dinophyceae</taxon>
        <taxon>Suessiales</taxon>
        <taxon>Symbiodiniaceae</taxon>
        <taxon>Cladocopium</taxon>
    </lineage>
</organism>
<dbReference type="EMBL" id="CAMXCT020000420">
    <property type="protein sequence ID" value="CAL1131918.1"/>
    <property type="molecule type" value="Genomic_DNA"/>
</dbReference>
<dbReference type="EMBL" id="CAMXCT010000420">
    <property type="protein sequence ID" value="CAI3978543.1"/>
    <property type="molecule type" value="Genomic_DNA"/>
</dbReference>
<evidence type="ECO:0000313" key="5">
    <source>
        <dbReference type="Proteomes" id="UP001152797"/>
    </source>
</evidence>
<evidence type="ECO:0000256" key="1">
    <source>
        <dbReference type="SAM" id="MobiDB-lite"/>
    </source>
</evidence>
<reference evidence="2" key="1">
    <citation type="submission" date="2022-10" db="EMBL/GenBank/DDBJ databases">
        <authorList>
            <person name="Chen Y."/>
            <person name="Dougan E. K."/>
            <person name="Chan C."/>
            <person name="Rhodes N."/>
            <person name="Thang M."/>
        </authorList>
    </citation>
    <scope>NUCLEOTIDE SEQUENCE</scope>
</reference>
<feature type="compositionally biased region" description="Basic and acidic residues" evidence="1">
    <location>
        <begin position="114"/>
        <end position="132"/>
    </location>
</feature>
<reference evidence="3" key="2">
    <citation type="submission" date="2024-04" db="EMBL/GenBank/DDBJ databases">
        <authorList>
            <person name="Chen Y."/>
            <person name="Shah S."/>
            <person name="Dougan E. K."/>
            <person name="Thang M."/>
            <person name="Chan C."/>
        </authorList>
    </citation>
    <scope>NUCLEOTIDE SEQUENCE [LARGE SCALE GENOMIC DNA]</scope>
</reference>
<evidence type="ECO:0000313" key="3">
    <source>
        <dbReference type="EMBL" id="CAL1131918.1"/>
    </source>
</evidence>
<feature type="compositionally biased region" description="Basic and acidic residues" evidence="1">
    <location>
        <begin position="58"/>
        <end position="67"/>
    </location>
</feature>
<accession>A0A9P1FJK9</accession>
<dbReference type="EMBL" id="CAMXCT030000420">
    <property type="protein sequence ID" value="CAL4765855.1"/>
    <property type="molecule type" value="Genomic_DNA"/>
</dbReference>
<evidence type="ECO:0000313" key="4">
    <source>
        <dbReference type="EMBL" id="CAL4765855.1"/>
    </source>
</evidence>